<name>A0A0G4GV86_VITBC</name>
<feature type="region of interest" description="Disordered" evidence="1">
    <location>
        <begin position="1"/>
        <end position="102"/>
    </location>
</feature>
<proteinExistence type="predicted"/>
<evidence type="ECO:0000256" key="1">
    <source>
        <dbReference type="SAM" id="MobiDB-lite"/>
    </source>
</evidence>
<reference evidence="2 3" key="1">
    <citation type="submission" date="2014-11" db="EMBL/GenBank/DDBJ databases">
        <authorList>
            <person name="Zhu J."/>
            <person name="Qi W."/>
            <person name="Song R."/>
        </authorList>
    </citation>
    <scope>NUCLEOTIDE SEQUENCE [LARGE SCALE GENOMIC DNA]</scope>
</reference>
<dbReference type="AlphaFoldDB" id="A0A0G4GV86"/>
<dbReference type="EMBL" id="CDMY01000831">
    <property type="protein sequence ID" value="CEM34762.1"/>
    <property type="molecule type" value="Genomic_DNA"/>
</dbReference>
<protein>
    <submittedName>
        <fullName evidence="2">Uncharacterized protein</fullName>
    </submittedName>
</protein>
<sequence>MARPINHRVVFRDDEDMEGTSMATRVGGPWNPIGHDGNNKLGDPWDPIGHHGNDQVPSLFDGKELGNEGLPEDSQMAASDSDEPTASSNQGEHRYCGPAKKPIAVQDAQGQVQALI</sequence>
<gene>
    <name evidence="2" type="ORF">Vbra_18732</name>
</gene>
<dbReference type="Proteomes" id="UP000041254">
    <property type="component" value="Unassembled WGS sequence"/>
</dbReference>
<dbReference type="InParanoid" id="A0A0G4GV86"/>
<evidence type="ECO:0000313" key="2">
    <source>
        <dbReference type="EMBL" id="CEM34762.1"/>
    </source>
</evidence>
<keyword evidence="3" id="KW-1185">Reference proteome</keyword>
<evidence type="ECO:0000313" key="3">
    <source>
        <dbReference type="Proteomes" id="UP000041254"/>
    </source>
</evidence>
<organism evidence="2 3">
    <name type="scientific">Vitrella brassicaformis (strain CCMP3155)</name>
    <dbReference type="NCBI Taxonomy" id="1169540"/>
    <lineage>
        <taxon>Eukaryota</taxon>
        <taxon>Sar</taxon>
        <taxon>Alveolata</taxon>
        <taxon>Colpodellida</taxon>
        <taxon>Vitrellaceae</taxon>
        <taxon>Vitrella</taxon>
    </lineage>
</organism>
<dbReference type="VEuPathDB" id="CryptoDB:Vbra_18732"/>
<accession>A0A0G4GV86</accession>